<organism evidence="1 2">
    <name type="scientific">Persea americana</name>
    <name type="common">Avocado</name>
    <dbReference type="NCBI Taxonomy" id="3435"/>
    <lineage>
        <taxon>Eukaryota</taxon>
        <taxon>Viridiplantae</taxon>
        <taxon>Streptophyta</taxon>
        <taxon>Embryophyta</taxon>
        <taxon>Tracheophyta</taxon>
        <taxon>Spermatophyta</taxon>
        <taxon>Magnoliopsida</taxon>
        <taxon>Magnoliidae</taxon>
        <taxon>Laurales</taxon>
        <taxon>Lauraceae</taxon>
        <taxon>Persea</taxon>
    </lineage>
</organism>
<evidence type="ECO:0000313" key="1">
    <source>
        <dbReference type="EMBL" id="KAJ8638329.1"/>
    </source>
</evidence>
<accession>A0ACC2LYA5</accession>
<reference evidence="1 2" key="1">
    <citation type="journal article" date="2022" name="Hortic Res">
        <title>A haplotype resolved chromosomal level avocado genome allows analysis of novel avocado genes.</title>
        <authorList>
            <person name="Nath O."/>
            <person name="Fletcher S.J."/>
            <person name="Hayward A."/>
            <person name="Shaw L.M."/>
            <person name="Masouleh A.K."/>
            <person name="Furtado A."/>
            <person name="Henry R.J."/>
            <person name="Mitter N."/>
        </authorList>
    </citation>
    <scope>NUCLEOTIDE SEQUENCE [LARGE SCALE GENOMIC DNA]</scope>
    <source>
        <strain evidence="2">cv. Hass</strain>
    </source>
</reference>
<keyword evidence="2" id="KW-1185">Reference proteome</keyword>
<evidence type="ECO:0000313" key="2">
    <source>
        <dbReference type="Proteomes" id="UP001234297"/>
    </source>
</evidence>
<sequence>MPPSRHSSRIDVFEIKACIVRKIGHEKAEKYFHYLQTFLSLKIRKCEFNRLCLSTIGRENVGLHNRFIVSILKNAALSKTAPIFVTKEAGSSNAKSTNGYQRNLQSLCGDAFPPSTRRSRSTGIRDCKFRDHPSPLGTNGKIQGHLYDESISGLTENAHKLSSSGDLKGLREQRSALDIISIGSKALVEVASVEDGEEVEQAAGSPCIQSRSPVRPPFGIPVCAGVARKALRNGSVAPFHLTKSDFPETCSTSSVLPDSKALRKRLEQRLEVEGLKVSVDCANLLNNALDAFLKRLIKPCMELAQARCGHESMTVNCKAVHGMNSAMLGKYVQKPNHCFSGSLLDFQVAMELNPQLLGEDWPVHLEKICLQSLGE</sequence>
<proteinExistence type="predicted"/>
<dbReference type="EMBL" id="CM056811">
    <property type="protein sequence ID" value="KAJ8638329.1"/>
    <property type="molecule type" value="Genomic_DNA"/>
</dbReference>
<dbReference type="Proteomes" id="UP001234297">
    <property type="component" value="Chromosome 3"/>
</dbReference>
<name>A0ACC2LYA5_PERAE</name>
<gene>
    <name evidence="1" type="ORF">MRB53_012596</name>
</gene>
<comment type="caution">
    <text evidence="1">The sequence shown here is derived from an EMBL/GenBank/DDBJ whole genome shotgun (WGS) entry which is preliminary data.</text>
</comment>
<protein>
    <submittedName>
        <fullName evidence="1">Uncharacterized protein</fullName>
    </submittedName>
</protein>